<sequence length="55" mass="6762">MYFFHLSYNQEFHRKFCCFIYIVSIVFLAFVLFFPTRYFGIPLVLFEVFAVFVML</sequence>
<evidence type="ECO:0000313" key="2">
    <source>
        <dbReference type="EMBL" id="AGH43427.1"/>
    </source>
</evidence>
<protein>
    <submittedName>
        <fullName evidence="2">Uncharacterized protein</fullName>
    </submittedName>
</protein>
<proteinExistence type="predicted"/>
<accession>K6ZR96</accession>
<evidence type="ECO:0000256" key="1">
    <source>
        <dbReference type="SAM" id="Phobius"/>
    </source>
</evidence>
<gene>
    <name evidence="2" type="ORF">C427_1318</name>
</gene>
<dbReference type="STRING" id="1129794.C427_1318"/>
<keyword evidence="1" id="KW-0812">Transmembrane</keyword>
<reference evidence="2 3" key="1">
    <citation type="journal article" date="2013" name="Genome Announc.">
        <title>Complete Genome Sequence of Glaciecola psychrophila Strain 170T.</title>
        <authorList>
            <person name="Yin J."/>
            <person name="Chen J."/>
            <person name="Liu G."/>
            <person name="Yu Y."/>
            <person name="Song L."/>
            <person name="Wang X."/>
            <person name="Qu X."/>
        </authorList>
    </citation>
    <scope>NUCLEOTIDE SEQUENCE [LARGE SCALE GENOMIC DNA]</scope>
    <source>
        <strain evidence="2 3">170</strain>
    </source>
</reference>
<dbReference type="HOGENOM" id="CLU_3028161_0_0_6"/>
<feature type="transmembrane region" description="Helical" evidence="1">
    <location>
        <begin position="12"/>
        <end position="32"/>
    </location>
</feature>
<name>K6ZR96_9ALTE</name>
<dbReference type="EMBL" id="CP003837">
    <property type="protein sequence ID" value="AGH43427.1"/>
    <property type="molecule type" value="Genomic_DNA"/>
</dbReference>
<dbReference type="Proteomes" id="UP000011864">
    <property type="component" value="Chromosome"/>
</dbReference>
<evidence type="ECO:0000313" key="3">
    <source>
        <dbReference type="Proteomes" id="UP000011864"/>
    </source>
</evidence>
<keyword evidence="1" id="KW-1133">Transmembrane helix</keyword>
<dbReference type="AlphaFoldDB" id="K6ZR96"/>
<keyword evidence="3" id="KW-1185">Reference proteome</keyword>
<keyword evidence="1" id="KW-0472">Membrane</keyword>
<organism evidence="2 3">
    <name type="scientific">Paraglaciecola psychrophila 170</name>
    <dbReference type="NCBI Taxonomy" id="1129794"/>
    <lineage>
        <taxon>Bacteria</taxon>
        <taxon>Pseudomonadati</taxon>
        <taxon>Pseudomonadota</taxon>
        <taxon>Gammaproteobacteria</taxon>
        <taxon>Alteromonadales</taxon>
        <taxon>Alteromonadaceae</taxon>
        <taxon>Paraglaciecola</taxon>
    </lineage>
</organism>
<dbReference type="KEGG" id="gps:C427_1318"/>